<reference evidence="2 3" key="1">
    <citation type="submission" date="2019-05" db="EMBL/GenBank/DDBJ databases">
        <title>Hymenobacter edaphi sp. nov., isolated from abandoned arsenic-contaminated farmland soil.</title>
        <authorList>
            <person name="Nie L."/>
        </authorList>
    </citation>
    <scope>NUCLEOTIDE SEQUENCE [LARGE SCALE GENOMIC DNA]</scope>
    <source>
        <strain evidence="2 3">1-3-3-8</strain>
    </source>
</reference>
<sequence>MLLRTLKTIEAESRKVFIVHGRDEAMRLAVQGLLHQVGLDDVVLSEALNKGDTIIEKFDREARACGYAIVLCSPDDVGGLKAAGKATPALAPRARQNVILELGYFVALLDRRHVFVLMAGSVEMPSDFSGVVYEGYDKAGAWKRRLADELSAAGFYIDPAVRKKL</sequence>
<protein>
    <submittedName>
        <fullName evidence="2">Nucleotide-binding protein</fullName>
    </submittedName>
</protein>
<name>A0A5R8WU34_9BACT</name>
<comment type="caution">
    <text evidence="2">The sequence shown here is derived from an EMBL/GenBank/DDBJ whole genome shotgun (WGS) entry which is preliminary data.</text>
</comment>
<evidence type="ECO:0000313" key="3">
    <source>
        <dbReference type="Proteomes" id="UP000305517"/>
    </source>
</evidence>
<gene>
    <name evidence="2" type="ORF">FDY95_07710</name>
</gene>
<evidence type="ECO:0000313" key="2">
    <source>
        <dbReference type="EMBL" id="TLM94338.1"/>
    </source>
</evidence>
<evidence type="ECO:0000259" key="1">
    <source>
        <dbReference type="Pfam" id="PF10137"/>
    </source>
</evidence>
<accession>A0A5R8WU34</accession>
<dbReference type="OrthoDB" id="5497289at2"/>
<keyword evidence="3" id="KW-1185">Reference proteome</keyword>
<proteinExistence type="predicted"/>
<organism evidence="2 3">
    <name type="scientific">Hymenobacter jeollabukensis</name>
    <dbReference type="NCBI Taxonomy" id="2025313"/>
    <lineage>
        <taxon>Bacteria</taxon>
        <taxon>Pseudomonadati</taxon>
        <taxon>Bacteroidota</taxon>
        <taxon>Cytophagia</taxon>
        <taxon>Cytophagales</taxon>
        <taxon>Hymenobacteraceae</taxon>
        <taxon>Hymenobacter</taxon>
    </lineage>
</organism>
<feature type="domain" description="CD-NTase-associated protein 12/Pycsar effector protein TIR" evidence="1">
    <location>
        <begin position="15"/>
        <end position="137"/>
    </location>
</feature>
<dbReference type="Proteomes" id="UP000305517">
    <property type="component" value="Unassembled WGS sequence"/>
</dbReference>
<dbReference type="InterPro" id="IPR019302">
    <property type="entry name" value="CAP12/PCTIR_TIR_dom"/>
</dbReference>
<dbReference type="Pfam" id="PF10137">
    <property type="entry name" value="CAP12-PCTIR_TIR"/>
    <property type="match status" value="1"/>
</dbReference>
<dbReference type="EMBL" id="VAJM01000003">
    <property type="protein sequence ID" value="TLM94338.1"/>
    <property type="molecule type" value="Genomic_DNA"/>
</dbReference>
<dbReference type="AlphaFoldDB" id="A0A5R8WU34"/>
<dbReference type="GO" id="GO:0050135">
    <property type="term" value="F:NADP+ nucleosidase activity"/>
    <property type="evidence" value="ECO:0007669"/>
    <property type="project" value="InterPro"/>
</dbReference>